<evidence type="ECO:0000256" key="1">
    <source>
        <dbReference type="PIRSR" id="PIRSR601310-1"/>
    </source>
</evidence>
<reference evidence="5" key="2">
    <citation type="submission" date="2021-04" db="EMBL/GenBank/DDBJ databases">
        <authorList>
            <person name="Gilroy R."/>
        </authorList>
    </citation>
    <scope>NUCLEOTIDE SEQUENCE</scope>
    <source>
        <strain evidence="5">CHK187-11901</strain>
    </source>
</reference>
<evidence type="ECO:0000256" key="3">
    <source>
        <dbReference type="PROSITE-ProRule" id="PRU00464"/>
    </source>
</evidence>
<gene>
    <name evidence="5" type="ORF">H9702_07425</name>
</gene>
<reference evidence="5" key="1">
    <citation type="journal article" date="2021" name="PeerJ">
        <title>Extensive microbial diversity within the chicken gut microbiome revealed by metagenomics and culture.</title>
        <authorList>
            <person name="Gilroy R."/>
            <person name="Ravi A."/>
            <person name="Getino M."/>
            <person name="Pursley I."/>
            <person name="Horton D.L."/>
            <person name="Alikhan N.F."/>
            <person name="Baker D."/>
            <person name="Gharbi K."/>
            <person name="Hall N."/>
            <person name="Watson M."/>
            <person name="Adriaenssens E.M."/>
            <person name="Foster-Nyarko E."/>
            <person name="Jarju S."/>
            <person name="Secka A."/>
            <person name="Antonio M."/>
            <person name="Oren A."/>
            <person name="Chaudhuri R.R."/>
            <person name="La Ragione R."/>
            <person name="Hildebrand F."/>
            <person name="Pallen M.J."/>
        </authorList>
    </citation>
    <scope>NUCLEOTIDE SEQUENCE</scope>
    <source>
        <strain evidence="5">CHK187-11901</strain>
    </source>
</reference>
<dbReference type="PANTHER" id="PTHR46648">
    <property type="entry name" value="HIT FAMILY PROTEIN 1"/>
    <property type="match status" value="1"/>
</dbReference>
<dbReference type="PRINTS" id="PR00332">
    <property type="entry name" value="HISTRIAD"/>
</dbReference>
<dbReference type="InterPro" id="IPR036265">
    <property type="entry name" value="HIT-like_sf"/>
</dbReference>
<protein>
    <submittedName>
        <fullName evidence="5">HIT family protein</fullName>
    </submittedName>
</protein>
<dbReference type="Proteomes" id="UP000823896">
    <property type="component" value="Unassembled WGS sequence"/>
</dbReference>
<dbReference type="Pfam" id="PF01230">
    <property type="entry name" value="HIT"/>
    <property type="match status" value="1"/>
</dbReference>
<name>A0A9D2NR64_9FIRM</name>
<feature type="short sequence motif" description="Histidine triad motif" evidence="2 3">
    <location>
        <begin position="95"/>
        <end position="99"/>
    </location>
</feature>
<dbReference type="SUPFAM" id="SSF54197">
    <property type="entry name" value="HIT-like"/>
    <property type="match status" value="1"/>
</dbReference>
<dbReference type="InterPro" id="IPR001310">
    <property type="entry name" value="Histidine_triad_HIT"/>
</dbReference>
<organism evidence="5 6">
    <name type="scientific">Candidatus Merdibacter merdavium</name>
    <dbReference type="NCBI Taxonomy" id="2838692"/>
    <lineage>
        <taxon>Bacteria</taxon>
        <taxon>Bacillati</taxon>
        <taxon>Bacillota</taxon>
        <taxon>Erysipelotrichia</taxon>
        <taxon>Erysipelotrichales</taxon>
        <taxon>Erysipelotrichaceae</taxon>
        <taxon>Merdibacter</taxon>
    </lineage>
</organism>
<dbReference type="InterPro" id="IPR019808">
    <property type="entry name" value="Histidine_triad_CS"/>
</dbReference>
<feature type="domain" description="HIT" evidence="4">
    <location>
        <begin position="3"/>
        <end position="110"/>
    </location>
</feature>
<dbReference type="Gene3D" id="3.30.428.10">
    <property type="entry name" value="HIT-like"/>
    <property type="match status" value="1"/>
</dbReference>
<accession>A0A9D2NR64</accession>
<evidence type="ECO:0000313" key="5">
    <source>
        <dbReference type="EMBL" id="HJC36947.1"/>
    </source>
</evidence>
<dbReference type="CDD" id="cd01277">
    <property type="entry name" value="HINT_subgroup"/>
    <property type="match status" value="1"/>
</dbReference>
<evidence type="ECO:0000259" key="4">
    <source>
        <dbReference type="PROSITE" id="PS51084"/>
    </source>
</evidence>
<dbReference type="EMBL" id="DWWM01000048">
    <property type="protein sequence ID" value="HJC36947.1"/>
    <property type="molecule type" value="Genomic_DNA"/>
</dbReference>
<dbReference type="GO" id="GO:0003824">
    <property type="term" value="F:catalytic activity"/>
    <property type="evidence" value="ECO:0007669"/>
    <property type="project" value="InterPro"/>
</dbReference>
<evidence type="ECO:0000313" key="6">
    <source>
        <dbReference type="Proteomes" id="UP000823896"/>
    </source>
</evidence>
<sequence length="131" mass="14599">MCIFCDIIEGKIPSSVIYEDEQVMAFLDISQVTRGHTLVIPKKHVDSFLECDDETLAHLMKTARMLAVRIMEKTGAAGMNVISNIHEAAGQSVPHFHVHLIPRYGSDDALQLEFHESAPQDLDALKLLLSE</sequence>
<dbReference type="AlphaFoldDB" id="A0A9D2NR64"/>
<dbReference type="PROSITE" id="PS51084">
    <property type="entry name" value="HIT_2"/>
    <property type="match status" value="1"/>
</dbReference>
<dbReference type="InterPro" id="IPR011146">
    <property type="entry name" value="HIT-like"/>
</dbReference>
<comment type="caution">
    <text evidence="5">The sequence shown here is derived from an EMBL/GenBank/DDBJ whole genome shotgun (WGS) entry which is preliminary data.</text>
</comment>
<evidence type="ECO:0000256" key="2">
    <source>
        <dbReference type="PIRSR" id="PIRSR601310-3"/>
    </source>
</evidence>
<dbReference type="InterPro" id="IPR039384">
    <property type="entry name" value="HINT"/>
</dbReference>
<dbReference type="GO" id="GO:0009117">
    <property type="term" value="P:nucleotide metabolic process"/>
    <property type="evidence" value="ECO:0007669"/>
    <property type="project" value="TreeGrafter"/>
</dbReference>
<proteinExistence type="predicted"/>
<feature type="active site" description="Tele-AMP-histidine intermediate" evidence="1">
    <location>
        <position position="97"/>
    </location>
</feature>
<dbReference type="PROSITE" id="PS00892">
    <property type="entry name" value="HIT_1"/>
    <property type="match status" value="1"/>
</dbReference>
<dbReference type="PANTHER" id="PTHR46648:SF1">
    <property type="entry name" value="ADENOSINE 5'-MONOPHOSPHORAMIDASE HNT1"/>
    <property type="match status" value="1"/>
</dbReference>